<dbReference type="SUPFAM" id="SSF52317">
    <property type="entry name" value="Class I glutamine amidotransferase-like"/>
    <property type="match status" value="1"/>
</dbReference>
<protein>
    <submittedName>
        <fullName evidence="3">Pep-cterm sorting domain-containing protein</fullName>
    </submittedName>
</protein>
<evidence type="ECO:0000313" key="4">
    <source>
        <dbReference type="Proteomes" id="UP001150062"/>
    </source>
</evidence>
<organism evidence="3 4">
    <name type="scientific">Anaeramoeba flamelloides</name>
    <dbReference type="NCBI Taxonomy" id="1746091"/>
    <lineage>
        <taxon>Eukaryota</taxon>
        <taxon>Metamonada</taxon>
        <taxon>Anaeramoebidae</taxon>
        <taxon>Anaeramoeba</taxon>
    </lineage>
</organism>
<dbReference type="CDD" id="cd18186">
    <property type="entry name" value="BTB_POZ_ZBTB_KLHL-like"/>
    <property type="match status" value="1"/>
</dbReference>
<dbReference type="SMART" id="SM00225">
    <property type="entry name" value="BTB"/>
    <property type="match status" value="1"/>
</dbReference>
<evidence type="ECO:0000313" key="3">
    <source>
        <dbReference type="EMBL" id="KAJ6241039.1"/>
    </source>
</evidence>
<dbReference type="InterPro" id="IPR000210">
    <property type="entry name" value="BTB/POZ_dom"/>
</dbReference>
<feature type="domain" description="BTB" evidence="2">
    <location>
        <begin position="24"/>
        <end position="96"/>
    </location>
</feature>
<feature type="compositionally biased region" description="Basic and acidic residues" evidence="1">
    <location>
        <begin position="266"/>
        <end position="296"/>
    </location>
</feature>
<sequence>MTIESDDFNVKAKLKELHQQNHLTDCEFIIGATKKKFRCHKLLLCMHSKFFERELYPPNWEKKKIYFPHIKLMDFDPETFRLFINYMYSGEIDINGKNGLALLNFSIKFEIEDLVFKCAKCYSKYITISNCLRILDCMTKYDNQELFEQIFTYIKTNSKEILSKPGVFNGISDTTIIKILKLPDLLITEFDLFLRIYECSKYRFQILFPSKTKIISSCNENNLLIKLEKEKKNEMELVNESSPTNNDEKENEQENEQEKEQEDEQENKQEKENNQEKEKEKEREREREREKEKEREEMIEIEKEFFQPPTEYEKLLSKTVNKLTPYIRLELISPSSLLELATTKLISNEKILQVMTRIGYQLGKIYHQMLKKKKKRKSQPKISFLNPNFLNSNFKYNNSGIEIQKGPRSRYDYNHYKYQLKSQRNSNVQGSVQSRTYNLNLRIQFQNILPAKLSKTRYRRTRISSSSYYPSIGGGNGWFAFSESYDSNHHQNMDQKKSERIEPKPKNGIIVCMLTTVQDPLKLYDVRSSIISESDHISRVDIINDHTPTLKEIKKYDSIFLFSGFDVGFEDNIEIGNILAGYVKDGGGIVLSSYRCLVTPPQNAHYSEIKGKFAERYLPLNKGPSIIEHGSLGKVLSPNHPIMKNVKSFDGGLYSHRIETQLAKPNKSKKSDKIQLIASWDDGIPLIASRRLKKSNGPVVVLNFWPISANGYPSSCRGKYWNPDTNGNNLISNSLIFVARNKN</sequence>
<dbReference type="EMBL" id="JAOAOG010000197">
    <property type="protein sequence ID" value="KAJ6241039.1"/>
    <property type="molecule type" value="Genomic_DNA"/>
</dbReference>
<dbReference type="InterPro" id="IPR011333">
    <property type="entry name" value="SKP1/BTB/POZ_sf"/>
</dbReference>
<keyword evidence="4" id="KW-1185">Reference proteome</keyword>
<dbReference type="Pfam" id="PF00651">
    <property type="entry name" value="BTB"/>
    <property type="match status" value="1"/>
</dbReference>
<name>A0ABQ8Y9R8_9EUKA</name>
<gene>
    <name evidence="3" type="ORF">M0813_23689</name>
</gene>
<proteinExistence type="predicted"/>
<dbReference type="Gene3D" id="3.30.710.10">
    <property type="entry name" value="Potassium Channel Kv1.1, Chain A"/>
    <property type="match status" value="1"/>
</dbReference>
<dbReference type="Proteomes" id="UP001150062">
    <property type="component" value="Unassembled WGS sequence"/>
</dbReference>
<evidence type="ECO:0000259" key="2">
    <source>
        <dbReference type="PROSITE" id="PS50097"/>
    </source>
</evidence>
<feature type="region of interest" description="Disordered" evidence="1">
    <location>
        <begin position="234"/>
        <end position="296"/>
    </location>
</feature>
<dbReference type="PANTHER" id="PTHR45774">
    <property type="entry name" value="BTB/POZ DOMAIN-CONTAINING"/>
    <property type="match status" value="1"/>
</dbReference>
<dbReference type="InterPro" id="IPR029062">
    <property type="entry name" value="Class_I_gatase-like"/>
</dbReference>
<accession>A0ABQ8Y9R8</accession>
<dbReference type="Gene3D" id="1.25.40.420">
    <property type="match status" value="1"/>
</dbReference>
<reference evidence="3" key="1">
    <citation type="submission" date="2022-08" db="EMBL/GenBank/DDBJ databases">
        <title>Novel sulfate-reducing endosymbionts in the free-living metamonad Anaeramoeba.</title>
        <authorList>
            <person name="Jerlstrom-Hultqvist J."/>
            <person name="Cepicka I."/>
            <person name="Gallot-Lavallee L."/>
            <person name="Salas-Leiva D."/>
            <person name="Curtis B.A."/>
            <person name="Zahonova K."/>
            <person name="Pipaliya S."/>
            <person name="Dacks J."/>
            <person name="Roger A.J."/>
        </authorList>
    </citation>
    <scope>NUCLEOTIDE SEQUENCE</scope>
    <source>
        <strain evidence="3">Schooner1</strain>
    </source>
</reference>
<feature type="compositionally biased region" description="Acidic residues" evidence="1">
    <location>
        <begin position="249"/>
        <end position="265"/>
    </location>
</feature>
<evidence type="ECO:0000256" key="1">
    <source>
        <dbReference type="SAM" id="MobiDB-lite"/>
    </source>
</evidence>
<comment type="caution">
    <text evidence="3">The sequence shown here is derived from an EMBL/GenBank/DDBJ whole genome shotgun (WGS) entry which is preliminary data.</text>
</comment>
<dbReference type="PROSITE" id="PS50097">
    <property type="entry name" value="BTB"/>
    <property type="match status" value="1"/>
</dbReference>
<dbReference type="SUPFAM" id="SSF54695">
    <property type="entry name" value="POZ domain"/>
    <property type="match status" value="1"/>
</dbReference>
<dbReference type="PANTHER" id="PTHR45774:SF3">
    <property type="entry name" value="BTB (POZ) DOMAIN-CONTAINING 2B-RELATED"/>
    <property type="match status" value="1"/>
</dbReference>